<keyword evidence="3" id="KW-1185">Reference proteome</keyword>
<sequence length="111" mass="12411">MPPAFSPTISSKKHNIDKLLHHLDGQTVDHSIIDAYTDCMYNTGKSKLAESLLKRGTSGGKMRKVWKYGEIVLLVLAMICLVVLGWKVVNFVRMWTCVLLNIAVGNEKLLP</sequence>
<dbReference type="Proteomes" id="UP000011081">
    <property type="component" value="Unassembled WGS sequence"/>
</dbReference>
<proteinExistence type="predicted"/>
<dbReference type="RefSeq" id="XP_008075275.1">
    <property type="nucleotide sequence ID" value="XM_008077084.1"/>
</dbReference>
<accession>L2GRH1</accession>
<protein>
    <submittedName>
        <fullName evidence="2">Uncharacterized protein</fullName>
    </submittedName>
</protein>
<name>L2GRH1_VAVCU</name>
<reference evidence="3" key="1">
    <citation type="submission" date="2011-03" db="EMBL/GenBank/DDBJ databases">
        <title>The genome sequence of Vavraia culicis strain floridensis.</title>
        <authorList>
            <consortium name="The Broad Institute Genome Sequencing Platform"/>
            <person name="Cuomo C."/>
            <person name="Becnel J."/>
            <person name="Sanscrainte N."/>
            <person name="Young S.K."/>
            <person name="Zeng Q."/>
            <person name="Gargeya S."/>
            <person name="Fitzgerald M."/>
            <person name="Haas B."/>
            <person name="Abouelleil A."/>
            <person name="Alvarado L."/>
            <person name="Arachchi H.M."/>
            <person name="Berlin A."/>
            <person name="Chapman S.B."/>
            <person name="Gearin G."/>
            <person name="Goldberg J."/>
            <person name="Griggs A."/>
            <person name="Gujja S."/>
            <person name="Hansen M."/>
            <person name="Heiman D."/>
            <person name="Howarth C."/>
            <person name="Larimer J."/>
            <person name="Lui A."/>
            <person name="MacDonald P.J.P."/>
            <person name="McCowen C."/>
            <person name="Montmayeur A."/>
            <person name="Murphy C."/>
            <person name="Neiman D."/>
            <person name="Pearson M."/>
            <person name="Priest M."/>
            <person name="Roberts A."/>
            <person name="Saif S."/>
            <person name="Shea T."/>
            <person name="Sisk P."/>
            <person name="Stolte C."/>
            <person name="Sykes S."/>
            <person name="Wortman J."/>
            <person name="Nusbaum C."/>
            <person name="Birren B."/>
        </authorList>
    </citation>
    <scope>NUCLEOTIDE SEQUENCE [LARGE SCALE GENOMIC DNA]</scope>
    <source>
        <strain evidence="3">floridensis</strain>
    </source>
</reference>
<dbReference type="AlphaFoldDB" id="L2GRH1"/>
<evidence type="ECO:0000256" key="1">
    <source>
        <dbReference type="SAM" id="Phobius"/>
    </source>
</evidence>
<feature type="transmembrane region" description="Helical" evidence="1">
    <location>
        <begin position="71"/>
        <end position="89"/>
    </location>
</feature>
<keyword evidence="1" id="KW-0812">Transmembrane</keyword>
<dbReference type="EMBL" id="GL877454">
    <property type="protein sequence ID" value="ELA46256.1"/>
    <property type="molecule type" value="Genomic_DNA"/>
</dbReference>
<gene>
    <name evidence="2" type="ORF">VCUG_02265</name>
</gene>
<dbReference type="VEuPathDB" id="MicrosporidiaDB:VCUG_02265"/>
<dbReference type="HOGENOM" id="CLU_2172832_0_0_1"/>
<dbReference type="OMA" id="LARKWIC"/>
<keyword evidence="1" id="KW-0472">Membrane</keyword>
<evidence type="ECO:0000313" key="2">
    <source>
        <dbReference type="EMBL" id="ELA46256.1"/>
    </source>
</evidence>
<organism evidence="2 3">
    <name type="scientific">Vavraia culicis (isolate floridensis)</name>
    <name type="common">Microsporidian parasite</name>
    <dbReference type="NCBI Taxonomy" id="948595"/>
    <lineage>
        <taxon>Eukaryota</taxon>
        <taxon>Fungi</taxon>
        <taxon>Fungi incertae sedis</taxon>
        <taxon>Microsporidia</taxon>
        <taxon>Pleistophoridae</taxon>
        <taxon>Vavraia</taxon>
    </lineage>
</organism>
<keyword evidence="1" id="KW-1133">Transmembrane helix</keyword>
<evidence type="ECO:0000313" key="3">
    <source>
        <dbReference type="Proteomes" id="UP000011081"/>
    </source>
</evidence>
<dbReference type="OrthoDB" id="10436428at2759"/>
<dbReference type="GeneID" id="19880129"/>
<dbReference type="InParanoid" id="L2GRH1"/>